<gene>
    <name evidence="2" type="ORF">MGAL_10B085661</name>
</gene>
<reference evidence="2" key="1">
    <citation type="submission" date="2018-11" db="EMBL/GenBank/DDBJ databases">
        <authorList>
            <person name="Alioto T."/>
            <person name="Alioto T."/>
        </authorList>
    </citation>
    <scope>NUCLEOTIDE SEQUENCE</scope>
</reference>
<accession>A0A8B6FFX0</accession>
<evidence type="ECO:0000256" key="1">
    <source>
        <dbReference type="SAM" id="MobiDB-lite"/>
    </source>
</evidence>
<evidence type="ECO:0000313" key="2">
    <source>
        <dbReference type="EMBL" id="VDI48089.1"/>
    </source>
</evidence>
<name>A0A8B6FFX0_MYTGA</name>
<dbReference type="EMBL" id="UYJE01006696">
    <property type="protein sequence ID" value="VDI48089.1"/>
    <property type="molecule type" value="Genomic_DNA"/>
</dbReference>
<feature type="region of interest" description="Disordered" evidence="1">
    <location>
        <begin position="106"/>
        <end position="146"/>
    </location>
</feature>
<feature type="region of interest" description="Disordered" evidence="1">
    <location>
        <begin position="32"/>
        <end position="63"/>
    </location>
</feature>
<feature type="compositionally biased region" description="Basic and acidic residues" evidence="1">
    <location>
        <begin position="32"/>
        <end position="42"/>
    </location>
</feature>
<dbReference type="AlphaFoldDB" id="A0A8B6FFX0"/>
<sequence>MEISRRQGHCENPNMEDITDKMSLFVMRDITSEEGKSGETKTKQKVATKKQKKIRKTSGTLPKINTELQSIKRKRKTSAPDQIKMRPLIYPRFPECMDDLLVSRNTSSANSKWSGGDDVLSGEEFSSPEPSEKTSHSPVLEESSLPSGPTGYAGTCIHQPATCLCMRCQLMSKMSRESEKNVQFWGKSQCFRF</sequence>
<protein>
    <submittedName>
        <fullName evidence="2">Uncharacterized protein</fullName>
    </submittedName>
</protein>
<evidence type="ECO:0000313" key="3">
    <source>
        <dbReference type="Proteomes" id="UP000596742"/>
    </source>
</evidence>
<dbReference type="Proteomes" id="UP000596742">
    <property type="component" value="Unassembled WGS sequence"/>
</dbReference>
<dbReference type="OrthoDB" id="6120952at2759"/>
<organism evidence="2 3">
    <name type="scientific">Mytilus galloprovincialis</name>
    <name type="common">Mediterranean mussel</name>
    <dbReference type="NCBI Taxonomy" id="29158"/>
    <lineage>
        <taxon>Eukaryota</taxon>
        <taxon>Metazoa</taxon>
        <taxon>Spiralia</taxon>
        <taxon>Lophotrochozoa</taxon>
        <taxon>Mollusca</taxon>
        <taxon>Bivalvia</taxon>
        <taxon>Autobranchia</taxon>
        <taxon>Pteriomorphia</taxon>
        <taxon>Mytilida</taxon>
        <taxon>Mytiloidea</taxon>
        <taxon>Mytilidae</taxon>
        <taxon>Mytilinae</taxon>
        <taxon>Mytilus</taxon>
    </lineage>
</organism>
<comment type="caution">
    <text evidence="2">The sequence shown here is derived from an EMBL/GenBank/DDBJ whole genome shotgun (WGS) entry which is preliminary data.</text>
</comment>
<keyword evidence="3" id="KW-1185">Reference proteome</keyword>
<proteinExistence type="predicted"/>
<feature type="compositionally biased region" description="Basic residues" evidence="1">
    <location>
        <begin position="43"/>
        <end position="56"/>
    </location>
</feature>